<evidence type="ECO:0000313" key="2">
    <source>
        <dbReference type="EMBL" id="VYS80236.1"/>
    </source>
</evidence>
<dbReference type="AlphaFoldDB" id="A0A6N2RH85"/>
<dbReference type="RefSeq" id="WP_156722701.1">
    <property type="nucleotide sequence ID" value="NZ_CACRSX010000009.1"/>
</dbReference>
<accession>A0A6N2RH85</accession>
<protein>
    <submittedName>
        <fullName evidence="2">Uncharacterized protein</fullName>
    </submittedName>
</protein>
<name>A0A6N2RH85_ANAHA</name>
<keyword evidence="1" id="KW-0812">Transmembrane</keyword>
<evidence type="ECO:0000256" key="1">
    <source>
        <dbReference type="SAM" id="Phobius"/>
    </source>
</evidence>
<feature type="transmembrane region" description="Helical" evidence="1">
    <location>
        <begin position="38"/>
        <end position="63"/>
    </location>
</feature>
<proteinExistence type="predicted"/>
<organism evidence="2">
    <name type="scientific">Anaerostipes hadrus</name>
    <dbReference type="NCBI Taxonomy" id="649756"/>
    <lineage>
        <taxon>Bacteria</taxon>
        <taxon>Bacillati</taxon>
        <taxon>Bacillota</taxon>
        <taxon>Clostridia</taxon>
        <taxon>Lachnospirales</taxon>
        <taxon>Lachnospiraceae</taxon>
        <taxon>Anaerostipes</taxon>
    </lineage>
</organism>
<dbReference type="EMBL" id="CACRSX010000009">
    <property type="protein sequence ID" value="VYS80236.1"/>
    <property type="molecule type" value="Genomic_DNA"/>
</dbReference>
<keyword evidence="1" id="KW-0472">Membrane</keyword>
<reference evidence="2" key="1">
    <citation type="submission" date="2019-11" db="EMBL/GenBank/DDBJ databases">
        <authorList>
            <person name="Feng L."/>
        </authorList>
    </citation>
    <scope>NUCLEOTIDE SEQUENCE</scope>
    <source>
        <strain evidence="2">AhadrusLFYP4</strain>
    </source>
</reference>
<keyword evidence="1" id="KW-1133">Transmembrane helix</keyword>
<gene>
    <name evidence="2" type="ORF">AHLFYP4_00454</name>
</gene>
<feature type="transmembrane region" description="Helical" evidence="1">
    <location>
        <begin position="6"/>
        <end position="26"/>
    </location>
</feature>
<sequence length="67" mass="7492">MFETISHFVLGVVAIAILHIALTYGMSDKTNDNPKIRFLKTVCFVGAFVGANIMIIFFIYIIVRSPL</sequence>